<reference evidence="3 4" key="1">
    <citation type="journal article" date="2021" name="DNA Res.">
        <title>Genome analysis of Candida subhashii reveals its hybrid nature and dual mitochondrial genome conformations.</title>
        <authorList>
            <person name="Mixao V."/>
            <person name="Hegedusova E."/>
            <person name="Saus E."/>
            <person name="Pryszcz L.P."/>
            <person name="Cillingova A."/>
            <person name="Nosek J."/>
            <person name="Gabaldon T."/>
        </authorList>
    </citation>
    <scope>NUCLEOTIDE SEQUENCE [LARGE SCALE GENOMIC DNA]</scope>
    <source>
        <strain evidence="3 4">CBS 10753</strain>
    </source>
</reference>
<dbReference type="Proteomes" id="UP000694255">
    <property type="component" value="Unassembled WGS sequence"/>
</dbReference>
<dbReference type="InterPro" id="IPR007535">
    <property type="entry name" value="Catechol_dOase_N"/>
</dbReference>
<feature type="coiled-coil region" evidence="1">
    <location>
        <begin position="282"/>
        <end position="309"/>
    </location>
</feature>
<evidence type="ECO:0000259" key="2">
    <source>
        <dbReference type="PROSITE" id="PS00083"/>
    </source>
</evidence>
<protein>
    <submittedName>
        <fullName evidence="3">HQD2</fullName>
    </submittedName>
</protein>
<keyword evidence="1" id="KW-0175">Coiled coil</keyword>
<gene>
    <name evidence="3" type="ORF">J8A68_002149</name>
</gene>
<dbReference type="PANTHER" id="PTHR33711:SF7">
    <property type="entry name" value="INTRADIOL RING-CLEAVAGE DIOXYGENASES DOMAIN-CONTAINING PROTEIN-RELATED"/>
    <property type="match status" value="1"/>
</dbReference>
<dbReference type="AlphaFoldDB" id="A0A8J5QYH8"/>
<evidence type="ECO:0000256" key="1">
    <source>
        <dbReference type="SAM" id="Coils"/>
    </source>
</evidence>
<dbReference type="OrthoDB" id="5238185at2759"/>
<dbReference type="InterPro" id="IPR000627">
    <property type="entry name" value="Intradiol_dOase_C"/>
</dbReference>
<dbReference type="CDD" id="cd03461">
    <property type="entry name" value="1_2-HQD"/>
    <property type="match status" value="1"/>
</dbReference>
<comment type="caution">
    <text evidence="3">The sequence shown here is derived from an EMBL/GenBank/DDBJ whole genome shotgun (WGS) entry which is preliminary data.</text>
</comment>
<evidence type="ECO:0000313" key="3">
    <source>
        <dbReference type="EMBL" id="KAG7664330.1"/>
    </source>
</evidence>
<dbReference type="InterPro" id="IPR039390">
    <property type="entry name" value="1_2-HQD/HQD"/>
</dbReference>
<dbReference type="InterPro" id="IPR050770">
    <property type="entry name" value="Intradiol_RC_Dioxygenase"/>
</dbReference>
<dbReference type="EMBL" id="JAGSYN010000098">
    <property type="protein sequence ID" value="KAG7664330.1"/>
    <property type="molecule type" value="Genomic_DNA"/>
</dbReference>
<feature type="domain" description="Intradiol ring-cleavage dioxygenases" evidence="2">
    <location>
        <begin position="127"/>
        <end position="155"/>
    </location>
</feature>
<dbReference type="Pfam" id="PF00775">
    <property type="entry name" value="Dioxygenase_C"/>
    <property type="match status" value="1"/>
</dbReference>
<proteinExistence type="predicted"/>
<dbReference type="PANTHER" id="PTHR33711">
    <property type="entry name" value="DIOXYGENASE, PUTATIVE (AFU_ORTHOLOGUE AFUA_2G02910)-RELATED"/>
    <property type="match status" value="1"/>
</dbReference>
<dbReference type="RefSeq" id="XP_049264562.1">
    <property type="nucleotide sequence ID" value="XM_049405869.1"/>
</dbReference>
<dbReference type="GO" id="GO:0008199">
    <property type="term" value="F:ferric iron binding"/>
    <property type="evidence" value="ECO:0007669"/>
    <property type="project" value="InterPro"/>
</dbReference>
<organism evidence="3 4">
    <name type="scientific">[Candida] subhashii</name>
    <dbReference type="NCBI Taxonomy" id="561895"/>
    <lineage>
        <taxon>Eukaryota</taxon>
        <taxon>Fungi</taxon>
        <taxon>Dikarya</taxon>
        <taxon>Ascomycota</taxon>
        <taxon>Saccharomycotina</taxon>
        <taxon>Pichiomycetes</taxon>
        <taxon>Debaryomycetaceae</taxon>
        <taxon>Spathaspora</taxon>
    </lineage>
</organism>
<dbReference type="GO" id="GO:0009712">
    <property type="term" value="P:catechol-containing compound metabolic process"/>
    <property type="evidence" value="ECO:0007669"/>
    <property type="project" value="InterPro"/>
</dbReference>
<evidence type="ECO:0000313" key="4">
    <source>
        <dbReference type="Proteomes" id="UP000694255"/>
    </source>
</evidence>
<dbReference type="GO" id="GO:0018576">
    <property type="term" value="F:catechol 1,2-dioxygenase activity"/>
    <property type="evidence" value="ECO:0007669"/>
    <property type="project" value="InterPro"/>
</dbReference>
<dbReference type="GeneID" id="73468950"/>
<sequence>MSQQFTDYVKESFGAKATPKARRILTSLIQHIHDFTRENHITVDEWMYGVNFINRIGQMSDNKRNEGILVSDVLGLEALVDTLTHMSDNAGITSSAIIGPFYRENSPEYPYGGSIIQKEVGGEKTWVSGTVTDVNGKPLVGAKVEVWHCAPNGLYEQQDPDQPEYNLRGTVYTNEEGKYAFVCLRPTAYPIPYDGPAGDLLQMMDRHPMRPGHIHWMVSAPEHHTLVTQIYDRDCKYTKDDSVFAVKEDIIVDFKKVTADDPELGDKGVLNRLDYDIVLTLEEEVQKVRAKATEKHKNIEAELEAHHKAVAEKLANMKV</sequence>
<accession>A0A8J5QYH8</accession>
<dbReference type="Pfam" id="PF04444">
    <property type="entry name" value="Dioxygenase_N"/>
    <property type="match status" value="1"/>
</dbReference>
<name>A0A8J5QYH8_9ASCO</name>
<keyword evidence="4" id="KW-1185">Reference proteome</keyword>
<dbReference type="PROSITE" id="PS00083">
    <property type="entry name" value="INTRADIOL_DIOXYGENAS"/>
    <property type="match status" value="1"/>
</dbReference>